<keyword evidence="5 10" id="KW-0378">Hydrolase</keyword>
<dbReference type="Pfam" id="PF12032">
    <property type="entry name" value="CLIP"/>
    <property type="match status" value="1"/>
</dbReference>
<sequence>MMLKVLFCVFVLTGSESLFANAFRGRPCSDCVSIRSCDSAMHYARRLHNGILPKEDRNTFFGSICKHAKNETKVCCSDFPVLETGYRAGGFVRKTPEVDPIETHPNIALLPSECGDSDRARIINGNIAQLYEFPWMTLIAYNTSIGIQFHCAGSIINSRYILTAAHCVANITQFKKIAGVRIGDLDYYNDNDCQGYYQDKICENKIQDIGVDEIIPHESFNGKLPIEADIALIRLKETIIMYNNAAPICLPRYSNLRNANLAGKEATVAGWGITENNTASSVLMKVKIPIKSSDTCNSYYNRYENQKPMDKAFCAGSIMKDSCEGDSGAPVMIESDYNHTRRIVQFGIVSYGPKKCGSEFPGVYTDVTKYMDWILDNMRE</sequence>
<dbReference type="InterPro" id="IPR038565">
    <property type="entry name" value="CLIP_sf"/>
</dbReference>
<evidence type="ECO:0000313" key="12">
    <source>
        <dbReference type="EMBL" id="CAH2242386.1"/>
    </source>
</evidence>
<dbReference type="CDD" id="cd00190">
    <property type="entry name" value="Tryp_SPc"/>
    <property type="match status" value="1"/>
</dbReference>
<dbReference type="PROSITE" id="PS50240">
    <property type="entry name" value="TRYPSIN_DOM"/>
    <property type="match status" value="1"/>
</dbReference>
<dbReference type="SUPFAM" id="SSF50494">
    <property type="entry name" value="Trypsin-like serine proteases"/>
    <property type="match status" value="1"/>
</dbReference>
<dbReference type="InterPro" id="IPR018114">
    <property type="entry name" value="TRYPSIN_HIS"/>
</dbReference>
<dbReference type="InterPro" id="IPR051487">
    <property type="entry name" value="Ser/Thr_Proteases_Immune/Dev"/>
</dbReference>
<evidence type="ECO:0000256" key="9">
    <source>
        <dbReference type="ARBA" id="ARBA00024195"/>
    </source>
</evidence>
<dbReference type="Gene3D" id="2.40.10.10">
    <property type="entry name" value="Trypsin-like serine proteases"/>
    <property type="match status" value="2"/>
</dbReference>
<accession>A0A8S4RYX1</accession>
<dbReference type="InterPro" id="IPR001254">
    <property type="entry name" value="Trypsin_dom"/>
</dbReference>
<dbReference type="InterPro" id="IPR043504">
    <property type="entry name" value="Peptidase_S1_PA_chymotrypsin"/>
</dbReference>
<evidence type="ECO:0000256" key="2">
    <source>
        <dbReference type="ARBA" id="ARBA00022525"/>
    </source>
</evidence>
<evidence type="ECO:0000256" key="3">
    <source>
        <dbReference type="ARBA" id="ARBA00022670"/>
    </source>
</evidence>
<reference evidence="12" key="1">
    <citation type="submission" date="2022-03" db="EMBL/GenBank/DDBJ databases">
        <authorList>
            <person name="Lindestad O."/>
        </authorList>
    </citation>
    <scope>NUCLEOTIDE SEQUENCE</scope>
</reference>
<evidence type="ECO:0000256" key="10">
    <source>
        <dbReference type="RuleBase" id="RU366078"/>
    </source>
</evidence>
<feature type="signal peptide" evidence="10">
    <location>
        <begin position="1"/>
        <end position="17"/>
    </location>
</feature>
<evidence type="ECO:0000256" key="4">
    <source>
        <dbReference type="ARBA" id="ARBA00022729"/>
    </source>
</evidence>
<dbReference type="OrthoDB" id="547031at2759"/>
<protein>
    <recommendedName>
        <fullName evidence="10">CLIP domain-containing serine protease</fullName>
        <ecNumber evidence="10">3.4.21.-</ecNumber>
    </recommendedName>
</protein>
<dbReference type="GO" id="GO:0005576">
    <property type="term" value="C:extracellular region"/>
    <property type="evidence" value="ECO:0007669"/>
    <property type="project" value="UniProtKB-SubCell"/>
</dbReference>
<feature type="domain" description="Peptidase S1" evidence="11">
    <location>
        <begin position="122"/>
        <end position="379"/>
    </location>
</feature>
<keyword evidence="4 10" id="KW-0732">Signal</keyword>
<dbReference type="EC" id="3.4.21.-" evidence="10"/>
<dbReference type="PRINTS" id="PR00722">
    <property type="entry name" value="CHYMOTRYPSIN"/>
</dbReference>
<evidence type="ECO:0000256" key="1">
    <source>
        <dbReference type="ARBA" id="ARBA00004613"/>
    </source>
</evidence>
<gene>
    <name evidence="12" type="primary">jg12967</name>
    <name evidence="12" type="ORF">PAEG_LOCUS18709</name>
</gene>
<keyword evidence="13" id="KW-1185">Reference proteome</keyword>
<dbReference type="GO" id="GO:0004252">
    <property type="term" value="F:serine-type endopeptidase activity"/>
    <property type="evidence" value="ECO:0007669"/>
    <property type="project" value="UniProtKB-UniRule"/>
</dbReference>
<dbReference type="InterPro" id="IPR022700">
    <property type="entry name" value="CLIP"/>
</dbReference>
<dbReference type="InterPro" id="IPR009003">
    <property type="entry name" value="Peptidase_S1_PA"/>
</dbReference>
<dbReference type="EMBL" id="CAKXAJ010025642">
    <property type="protein sequence ID" value="CAH2242386.1"/>
    <property type="molecule type" value="Genomic_DNA"/>
</dbReference>
<dbReference type="Proteomes" id="UP000838756">
    <property type="component" value="Unassembled WGS sequence"/>
</dbReference>
<dbReference type="Pfam" id="PF00089">
    <property type="entry name" value="Trypsin"/>
    <property type="match status" value="1"/>
</dbReference>
<keyword evidence="8" id="KW-1015">Disulfide bond</keyword>
<dbReference type="PROSITE" id="PS00134">
    <property type="entry name" value="TRYPSIN_HIS"/>
    <property type="match status" value="1"/>
</dbReference>
<keyword evidence="7" id="KW-0865">Zymogen</keyword>
<keyword evidence="2 10" id="KW-0964">Secreted</keyword>
<comment type="domain">
    <text evidence="10">The clip domain consists of 35-55 residues which are 'knitted' together usually by 3 conserved disulfide bonds forming a clip-like compact structure.</text>
</comment>
<dbReference type="InterPro" id="IPR001314">
    <property type="entry name" value="Peptidase_S1A"/>
</dbReference>
<dbReference type="SMART" id="SM00020">
    <property type="entry name" value="Tryp_SPc"/>
    <property type="match status" value="1"/>
</dbReference>
<evidence type="ECO:0000256" key="5">
    <source>
        <dbReference type="ARBA" id="ARBA00022801"/>
    </source>
</evidence>
<comment type="caution">
    <text evidence="12">The sequence shown here is derived from an EMBL/GenBank/DDBJ whole genome shotgun (WGS) entry which is preliminary data.</text>
</comment>
<comment type="subcellular location">
    <subcellularLocation>
        <location evidence="1 10">Secreted</location>
    </subcellularLocation>
</comment>
<organism evidence="12 13">
    <name type="scientific">Pararge aegeria aegeria</name>
    <dbReference type="NCBI Taxonomy" id="348720"/>
    <lineage>
        <taxon>Eukaryota</taxon>
        <taxon>Metazoa</taxon>
        <taxon>Ecdysozoa</taxon>
        <taxon>Arthropoda</taxon>
        <taxon>Hexapoda</taxon>
        <taxon>Insecta</taxon>
        <taxon>Pterygota</taxon>
        <taxon>Neoptera</taxon>
        <taxon>Endopterygota</taxon>
        <taxon>Lepidoptera</taxon>
        <taxon>Glossata</taxon>
        <taxon>Ditrysia</taxon>
        <taxon>Papilionoidea</taxon>
        <taxon>Nymphalidae</taxon>
        <taxon>Satyrinae</taxon>
        <taxon>Satyrini</taxon>
        <taxon>Parargina</taxon>
        <taxon>Pararge</taxon>
    </lineage>
</organism>
<dbReference type="Gene3D" id="3.30.1640.30">
    <property type="match status" value="1"/>
</dbReference>
<evidence type="ECO:0000256" key="6">
    <source>
        <dbReference type="ARBA" id="ARBA00022825"/>
    </source>
</evidence>
<dbReference type="GO" id="GO:0006508">
    <property type="term" value="P:proteolysis"/>
    <property type="evidence" value="ECO:0007669"/>
    <property type="project" value="UniProtKB-KW"/>
</dbReference>
<evidence type="ECO:0000313" key="13">
    <source>
        <dbReference type="Proteomes" id="UP000838756"/>
    </source>
</evidence>
<evidence type="ECO:0000259" key="11">
    <source>
        <dbReference type="PROSITE" id="PS50240"/>
    </source>
</evidence>
<evidence type="ECO:0000256" key="8">
    <source>
        <dbReference type="ARBA" id="ARBA00023157"/>
    </source>
</evidence>
<proteinExistence type="inferred from homology"/>
<name>A0A8S4RYX1_9NEOP</name>
<evidence type="ECO:0000256" key="7">
    <source>
        <dbReference type="ARBA" id="ARBA00023145"/>
    </source>
</evidence>
<comment type="similarity">
    <text evidence="9 10">Belongs to the peptidase S1 family. CLIP subfamily.</text>
</comment>
<dbReference type="AlphaFoldDB" id="A0A8S4RYX1"/>
<keyword evidence="6 10" id="KW-0720">Serine protease</keyword>
<feature type="chain" id="PRO_5041016655" description="CLIP domain-containing serine protease" evidence="10">
    <location>
        <begin position="18"/>
        <end position="380"/>
    </location>
</feature>
<dbReference type="PANTHER" id="PTHR24256">
    <property type="entry name" value="TRYPTASE-RELATED"/>
    <property type="match status" value="1"/>
</dbReference>
<dbReference type="FunFam" id="2.40.10.10:FF:000146">
    <property type="entry name" value="Serine protease 53"/>
    <property type="match status" value="1"/>
</dbReference>
<keyword evidence="3 10" id="KW-0645">Protease</keyword>